<dbReference type="RefSeq" id="WP_048170960.1">
    <property type="nucleotide sequence ID" value="NZ_CP009506.1"/>
</dbReference>
<dbReference type="PATRIC" id="fig|1434120.4.peg.1555"/>
<protein>
    <submittedName>
        <fullName evidence="1">Uncharacterized protein</fullName>
    </submittedName>
</protein>
<reference evidence="1 2" key="1">
    <citation type="submission" date="2014-07" db="EMBL/GenBank/DDBJ databases">
        <title>Methanogenic archaea and the global carbon cycle.</title>
        <authorList>
            <person name="Henriksen J.R."/>
            <person name="Luke J."/>
            <person name="Reinhart S."/>
            <person name="Benedict M.N."/>
            <person name="Youngblut N.D."/>
            <person name="Metcalf M.E."/>
            <person name="Whitaker R.J."/>
            <person name="Metcalf W.W."/>
        </authorList>
    </citation>
    <scope>NUCLEOTIDE SEQUENCE [LARGE SCALE GENOMIC DNA]</scope>
    <source>
        <strain evidence="1 2">T4/M</strain>
    </source>
</reference>
<dbReference type="EMBL" id="CP009506">
    <property type="protein sequence ID" value="AKB27942.1"/>
    <property type="molecule type" value="Genomic_DNA"/>
</dbReference>
<sequence length="109" mass="12519">MSDKNKTVTIDIETYDVLLEVFNKFSAVSSIKLFNLILFMKEEKGITKTDMADILNIPRTTFSGHYKQYGTDVFEALNRIKSGEITFNELDLMILNFEIPEEITPTTTK</sequence>
<gene>
    <name evidence="1" type="ORF">MSSIT_1223</name>
</gene>
<dbReference type="HOGENOM" id="CLU_2177909_0_0_2"/>
<dbReference type="GeneID" id="24860022"/>
<evidence type="ECO:0000313" key="2">
    <source>
        <dbReference type="Proteomes" id="UP000033111"/>
    </source>
</evidence>
<evidence type="ECO:0000313" key="1">
    <source>
        <dbReference type="EMBL" id="AKB27942.1"/>
    </source>
</evidence>
<name>A0A0E3P378_9EURY</name>
<organism evidence="1 2">
    <name type="scientific">Methanosarcina siciliae T4/M</name>
    <dbReference type="NCBI Taxonomy" id="1434120"/>
    <lineage>
        <taxon>Archaea</taxon>
        <taxon>Methanobacteriati</taxon>
        <taxon>Methanobacteriota</taxon>
        <taxon>Stenosarchaea group</taxon>
        <taxon>Methanomicrobia</taxon>
        <taxon>Methanosarcinales</taxon>
        <taxon>Methanosarcinaceae</taxon>
        <taxon>Methanosarcina</taxon>
    </lineage>
</organism>
<dbReference type="Proteomes" id="UP000033111">
    <property type="component" value="Chromosome"/>
</dbReference>
<keyword evidence="2" id="KW-1185">Reference proteome</keyword>
<dbReference type="KEGG" id="msw:MSSIT_1223"/>
<dbReference type="AlphaFoldDB" id="A0A0E3P378"/>
<proteinExistence type="predicted"/>
<accession>A0A0E3P378</accession>